<proteinExistence type="predicted"/>
<evidence type="ECO:0000313" key="1">
    <source>
        <dbReference type="EMBL" id="KAB1214896.1"/>
    </source>
</evidence>
<dbReference type="Proteomes" id="UP000516437">
    <property type="component" value="Chromosome 5"/>
</dbReference>
<protein>
    <submittedName>
        <fullName evidence="1">Uncharacterized protein</fullName>
    </submittedName>
</protein>
<dbReference type="OrthoDB" id="306099at2759"/>
<organism evidence="1 2">
    <name type="scientific">Morella rubra</name>
    <name type="common">Chinese bayberry</name>
    <dbReference type="NCBI Taxonomy" id="262757"/>
    <lineage>
        <taxon>Eukaryota</taxon>
        <taxon>Viridiplantae</taxon>
        <taxon>Streptophyta</taxon>
        <taxon>Embryophyta</taxon>
        <taxon>Tracheophyta</taxon>
        <taxon>Spermatophyta</taxon>
        <taxon>Magnoliopsida</taxon>
        <taxon>eudicotyledons</taxon>
        <taxon>Gunneridae</taxon>
        <taxon>Pentapetalae</taxon>
        <taxon>rosids</taxon>
        <taxon>fabids</taxon>
        <taxon>Fagales</taxon>
        <taxon>Myricaceae</taxon>
        <taxon>Morella</taxon>
    </lineage>
</organism>
<reference evidence="1 2" key="1">
    <citation type="journal article" date="2019" name="Plant Biotechnol. J.">
        <title>The red bayberry genome and genetic basis of sex determination.</title>
        <authorList>
            <person name="Jia H.M."/>
            <person name="Jia H.J."/>
            <person name="Cai Q.L."/>
            <person name="Wang Y."/>
            <person name="Zhao H.B."/>
            <person name="Yang W.F."/>
            <person name="Wang G.Y."/>
            <person name="Li Y.H."/>
            <person name="Zhan D.L."/>
            <person name="Shen Y.T."/>
            <person name="Niu Q.F."/>
            <person name="Chang L."/>
            <person name="Qiu J."/>
            <person name="Zhao L."/>
            <person name="Xie H.B."/>
            <person name="Fu W.Y."/>
            <person name="Jin J."/>
            <person name="Li X.W."/>
            <person name="Jiao Y."/>
            <person name="Zhou C.C."/>
            <person name="Tu T."/>
            <person name="Chai C.Y."/>
            <person name="Gao J.L."/>
            <person name="Fan L.J."/>
            <person name="van de Weg E."/>
            <person name="Wang J.Y."/>
            <person name="Gao Z.S."/>
        </authorList>
    </citation>
    <scope>NUCLEOTIDE SEQUENCE [LARGE SCALE GENOMIC DNA]</scope>
    <source>
        <tissue evidence="1">Leaves</tissue>
    </source>
</reference>
<dbReference type="AlphaFoldDB" id="A0A6A1VS84"/>
<evidence type="ECO:0000313" key="2">
    <source>
        <dbReference type="Proteomes" id="UP000516437"/>
    </source>
</evidence>
<gene>
    <name evidence="1" type="ORF">CJ030_MR5G024536</name>
</gene>
<comment type="caution">
    <text evidence="1">The sequence shown here is derived from an EMBL/GenBank/DDBJ whole genome shotgun (WGS) entry which is preliminary data.</text>
</comment>
<accession>A0A6A1VS84</accession>
<sequence length="133" mass="15697">MRDSDTWFSPSSLLCNEDRAWLKDEAKTCVDLDPCFVQENGDEYFDTWLRERVLVLHPRATRAIFGFKYHTAYLSITYFDRFFSKRVVHDGHPVWHRTALYSSLQHLPWRTSLFTGSAESTLSIYQSIQLLQI</sequence>
<keyword evidence="2" id="KW-1185">Reference proteome</keyword>
<dbReference type="EMBL" id="RXIC02000023">
    <property type="protein sequence ID" value="KAB1214896.1"/>
    <property type="molecule type" value="Genomic_DNA"/>
</dbReference>
<name>A0A6A1VS84_9ROSI</name>